<dbReference type="Proteomes" id="UP000297595">
    <property type="component" value="Unassembled WGS sequence"/>
</dbReference>
<accession>A0A8H2E3G7</accession>
<evidence type="ECO:0000313" key="1">
    <source>
        <dbReference type="EMBL" id="TGJ70088.1"/>
    </source>
</evidence>
<name>A0A8H2E3G7_ORBOL</name>
<gene>
    <name evidence="1" type="ORF">EYR41_006080</name>
</gene>
<dbReference type="EMBL" id="SOZJ01000003">
    <property type="protein sequence ID" value="TGJ70088.1"/>
    <property type="molecule type" value="Genomic_DNA"/>
</dbReference>
<sequence>MNLTLAERTEETFEESSLRFQVFQCYSRQKCFVLENSRQKALEDLFLGPKAKFQKYKACYSSMINAREYDRFWYSKSGRKLIWELGRDGCASCKSKMQDCNVSSYKVPYQWSNIDIENPEGLPECDSCRASDGDARCWWEGGTISALSTVEKCFRSYIVQEWIEKHKSAGLLDTSLPPNTLGPDLRSIWAKLDCHDFEDANPRLANSLRKFEGKVYLVEWCFQGSDFITWEPPGVVTYDNKIIDQFLRGVKDRVFQKIAIEGRIYYWNFDVKIDPKMLLELYPSPYV</sequence>
<reference evidence="1 2" key="1">
    <citation type="submission" date="2019-03" db="EMBL/GenBank/DDBJ databases">
        <title>Nematode-trapping fungi genome.</title>
        <authorList>
            <person name="Vidal-Diez De Ulzurrun G."/>
        </authorList>
    </citation>
    <scope>NUCLEOTIDE SEQUENCE [LARGE SCALE GENOMIC DNA]</scope>
    <source>
        <strain evidence="1 2">TWF154</strain>
    </source>
</reference>
<protein>
    <submittedName>
        <fullName evidence="1">Uncharacterized protein</fullName>
    </submittedName>
</protein>
<proteinExistence type="predicted"/>
<evidence type="ECO:0000313" key="2">
    <source>
        <dbReference type="Proteomes" id="UP000297595"/>
    </source>
</evidence>
<organism evidence="1 2">
    <name type="scientific">Orbilia oligospora</name>
    <name type="common">Nematode-trapping fungus</name>
    <name type="synonym">Arthrobotrys oligospora</name>
    <dbReference type="NCBI Taxonomy" id="2813651"/>
    <lineage>
        <taxon>Eukaryota</taxon>
        <taxon>Fungi</taxon>
        <taxon>Dikarya</taxon>
        <taxon>Ascomycota</taxon>
        <taxon>Pezizomycotina</taxon>
        <taxon>Orbiliomycetes</taxon>
        <taxon>Orbiliales</taxon>
        <taxon>Orbiliaceae</taxon>
        <taxon>Orbilia</taxon>
    </lineage>
</organism>
<comment type="caution">
    <text evidence="1">The sequence shown here is derived from an EMBL/GenBank/DDBJ whole genome shotgun (WGS) entry which is preliminary data.</text>
</comment>
<dbReference type="AlphaFoldDB" id="A0A8H2E3G7"/>